<feature type="domain" description="ABC transporter" evidence="11">
    <location>
        <begin position="4"/>
        <end position="236"/>
    </location>
</feature>
<dbReference type="InterPro" id="IPR013611">
    <property type="entry name" value="Transp-assoc_OB_typ2"/>
</dbReference>
<feature type="region of interest" description="Disordered" evidence="10">
    <location>
        <begin position="340"/>
        <end position="360"/>
    </location>
</feature>
<dbReference type="GO" id="GO:0015408">
    <property type="term" value="F:ABC-type ferric iron transporter activity"/>
    <property type="evidence" value="ECO:0007669"/>
    <property type="project" value="InterPro"/>
</dbReference>
<dbReference type="Proteomes" id="UP000234331">
    <property type="component" value="Unassembled WGS sequence"/>
</dbReference>
<dbReference type="SUPFAM" id="SSF52540">
    <property type="entry name" value="P-loop containing nucleoside triphosphate hydrolases"/>
    <property type="match status" value="1"/>
</dbReference>
<dbReference type="InterPro" id="IPR027417">
    <property type="entry name" value="P-loop_NTPase"/>
</dbReference>
<keyword evidence="12" id="KW-0378">Hydrolase</keyword>
<dbReference type="InterPro" id="IPR008995">
    <property type="entry name" value="Mo/tungstate-bd_C_term_dom"/>
</dbReference>
<keyword evidence="2" id="KW-1003">Cell membrane</keyword>
<reference evidence="12 13" key="1">
    <citation type="submission" date="2017-06" db="EMBL/GenBank/DDBJ databases">
        <authorList>
            <person name="Kim H.J."/>
            <person name="Triplett B.A."/>
        </authorList>
    </citation>
    <scope>NUCLEOTIDE SEQUENCE [LARGE SCALE GENOMIC DNA]</scope>
    <source>
        <strain evidence="12">FRACA_ARgP5</strain>
    </source>
</reference>
<evidence type="ECO:0000259" key="11">
    <source>
        <dbReference type="PROSITE" id="PS50893"/>
    </source>
</evidence>
<evidence type="ECO:0000256" key="10">
    <source>
        <dbReference type="SAM" id="MobiDB-lite"/>
    </source>
</evidence>
<dbReference type="GO" id="GO:0043190">
    <property type="term" value="C:ATP-binding cassette (ABC) transporter complex"/>
    <property type="evidence" value="ECO:0007669"/>
    <property type="project" value="InterPro"/>
</dbReference>
<dbReference type="FunFam" id="3.40.50.300:FF:000425">
    <property type="entry name" value="Probable ABC transporter, ATP-binding subunit"/>
    <property type="match status" value="1"/>
</dbReference>
<dbReference type="OrthoDB" id="7838608at2"/>
<keyword evidence="1" id="KW-0813">Transport</keyword>
<dbReference type="GO" id="GO:0005524">
    <property type="term" value="F:ATP binding"/>
    <property type="evidence" value="ECO:0007669"/>
    <property type="project" value="UniProtKB-KW"/>
</dbReference>
<dbReference type="PROSITE" id="PS00211">
    <property type="entry name" value="ABC_TRANSPORTER_1"/>
    <property type="match status" value="1"/>
</dbReference>
<evidence type="ECO:0000313" key="13">
    <source>
        <dbReference type="Proteomes" id="UP000234331"/>
    </source>
</evidence>
<keyword evidence="8" id="KW-0472">Membrane</keyword>
<dbReference type="CDD" id="cd03259">
    <property type="entry name" value="ABC_Carb_Solutes_like"/>
    <property type="match status" value="1"/>
</dbReference>
<evidence type="ECO:0000313" key="12">
    <source>
        <dbReference type="EMBL" id="SNQ47769.1"/>
    </source>
</evidence>
<dbReference type="InterPro" id="IPR015853">
    <property type="entry name" value="ABC_transpr_FbpC"/>
</dbReference>
<dbReference type="PROSITE" id="PS50893">
    <property type="entry name" value="ABC_TRANSPORTER_2"/>
    <property type="match status" value="1"/>
</dbReference>
<keyword evidence="13" id="KW-1185">Reference proteome</keyword>
<evidence type="ECO:0000256" key="9">
    <source>
        <dbReference type="ARBA" id="ARBA00066388"/>
    </source>
</evidence>
<keyword evidence="6" id="KW-0408">Iron</keyword>
<dbReference type="GO" id="GO:0015418">
    <property type="term" value="F:ABC-type quaternary ammonium compound transporting activity"/>
    <property type="evidence" value="ECO:0007669"/>
    <property type="project" value="UniProtKB-EC"/>
</dbReference>
<dbReference type="RefSeq" id="WP_101831557.1">
    <property type="nucleotide sequence ID" value="NZ_FZMO01000113.1"/>
</dbReference>
<dbReference type="InterPro" id="IPR050093">
    <property type="entry name" value="ABC_SmlMolc_Importer"/>
</dbReference>
<evidence type="ECO:0000256" key="5">
    <source>
        <dbReference type="ARBA" id="ARBA00022840"/>
    </source>
</evidence>
<evidence type="ECO:0000256" key="1">
    <source>
        <dbReference type="ARBA" id="ARBA00022448"/>
    </source>
</evidence>
<dbReference type="SMART" id="SM00382">
    <property type="entry name" value="AAA"/>
    <property type="match status" value="1"/>
</dbReference>
<dbReference type="PANTHER" id="PTHR42781:SF4">
    <property type="entry name" value="SPERMIDINE_PUTRESCINE IMPORT ATP-BINDING PROTEIN POTA"/>
    <property type="match status" value="1"/>
</dbReference>
<gene>
    <name evidence="12" type="primary">fbpC</name>
    <name evidence="12" type="ORF">FRACA_200007</name>
</gene>
<organism evidence="12 13">
    <name type="scientific">Frankia canadensis</name>
    <dbReference type="NCBI Taxonomy" id="1836972"/>
    <lineage>
        <taxon>Bacteria</taxon>
        <taxon>Bacillati</taxon>
        <taxon>Actinomycetota</taxon>
        <taxon>Actinomycetes</taxon>
        <taxon>Frankiales</taxon>
        <taxon>Frankiaceae</taxon>
        <taxon>Frankia</taxon>
    </lineage>
</organism>
<evidence type="ECO:0000256" key="7">
    <source>
        <dbReference type="ARBA" id="ARBA00023065"/>
    </source>
</evidence>
<dbReference type="PANTHER" id="PTHR42781">
    <property type="entry name" value="SPERMIDINE/PUTRESCINE IMPORT ATP-BINDING PROTEIN POTA"/>
    <property type="match status" value="1"/>
</dbReference>
<dbReference type="InterPro" id="IPR003439">
    <property type="entry name" value="ABC_transporter-like_ATP-bd"/>
</dbReference>
<dbReference type="Gene3D" id="3.40.50.300">
    <property type="entry name" value="P-loop containing nucleotide triphosphate hydrolases"/>
    <property type="match status" value="1"/>
</dbReference>
<dbReference type="GO" id="GO:0016887">
    <property type="term" value="F:ATP hydrolysis activity"/>
    <property type="evidence" value="ECO:0007669"/>
    <property type="project" value="InterPro"/>
</dbReference>
<dbReference type="SUPFAM" id="SSF50331">
    <property type="entry name" value="MOP-like"/>
    <property type="match status" value="1"/>
</dbReference>
<dbReference type="InterPro" id="IPR003593">
    <property type="entry name" value="AAA+_ATPase"/>
</dbReference>
<keyword evidence="5 12" id="KW-0067">ATP-binding</keyword>
<dbReference type="Pfam" id="PF00005">
    <property type="entry name" value="ABC_tran"/>
    <property type="match status" value="1"/>
</dbReference>
<accession>A0A2I2KQ33</accession>
<evidence type="ECO:0000256" key="4">
    <source>
        <dbReference type="ARBA" id="ARBA00022741"/>
    </source>
</evidence>
<protein>
    <recommendedName>
        <fullName evidence="9">ABC-type quaternary amine transporter</fullName>
        <ecNumber evidence="9">7.6.2.9</ecNumber>
    </recommendedName>
</protein>
<keyword evidence="4" id="KW-0547">Nucleotide-binding</keyword>
<evidence type="ECO:0000256" key="3">
    <source>
        <dbReference type="ARBA" id="ARBA00022496"/>
    </source>
</evidence>
<dbReference type="EMBL" id="FZMO01000113">
    <property type="protein sequence ID" value="SNQ47769.1"/>
    <property type="molecule type" value="Genomic_DNA"/>
</dbReference>
<evidence type="ECO:0000256" key="6">
    <source>
        <dbReference type="ARBA" id="ARBA00023004"/>
    </source>
</evidence>
<dbReference type="AlphaFoldDB" id="A0A2I2KQ33"/>
<sequence length="360" mass="38436">MTALTVQGVTKSFGTTRVLHGVDLDAPARGLTAILGPSGCGKTTLLRLIAGFADPDTGTITLGEQTVFAGGRSVPPQRRRIGYVPQEGALFPHQSVAANIAFGLSRRERRSGHRLRELLDLVGLDREIAGRNPHELSGGQQQRVALARALAPEPDLVLLDEPFSALDARRRDDTRRAVAAALRAAGATAVLVTHDQAEALSMADQVAIMRDGRLVQIDRPATVYRQPRDAGIARFLGEAVLLPADVIDGKARCALGTLVVRTPSVTGPAEVLVRPEQLRLRHDGDGPTATVREISYYGHDAAVRLTLHPDGLPITARLSGTELPEPGSEVRVTVTSDVLAYPTPDTRGSRPPGEALVRHQ</sequence>
<dbReference type="Pfam" id="PF08402">
    <property type="entry name" value="TOBE_2"/>
    <property type="match status" value="1"/>
</dbReference>
<name>A0A2I2KQ33_9ACTN</name>
<evidence type="ECO:0000256" key="2">
    <source>
        <dbReference type="ARBA" id="ARBA00022475"/>
    </source>
</evidence>
<proteinExistence type="predicted"/>
<dbReference type="InterPro" id="IPR017871">
    <property type="entry name" value="ABC_transporter-like_CS"/>
</dbReference>
<dbReference type="EC" id="7.6.2.9" evidence="9"/>
<evidence type="ECO:0000256" key="8">
    <source>
        <dbReference type="ARBA" id="ARBA00023136"/>
    </source>
</evidence>
<keyword evidence="3" id="KW-0410">Iron transport</keyword>
<keyword evidence="7" id="KW-0406">Ion transport</keyword>